<protein>
    <submittedName>
        <fullName evidence="1">Uncharacterized protein</fullName>
    </submittedName>
</protein>
<name>A0A0F9PCH8_9ZZZZ</name>
<evidence type="ECO:0000313" key="1">
    <source>
        <dbReference type="EMBL" id="KKN27799.1"/>
    </source>
</evidence>
<organism evidence="1">
    <name type="scientific">marine sediment metagenome</name>
    <dbReference type="NCBI Taxonomy" id="412755"/>
    <lineage>
        <taxon>unclassified sequences</taxon>
        <taxon>metagenomes</taxon>
        <taxon>ecological metagenomes</taxon>
    </lineage>
</organism>
<reference evidence="1" key="1">
    <citation type="journal article" date="2015" name="Nature">
        <title>Complex archaea that bridge the gap between prokaryotes and eukaryotes.</title>
        <authorList>
            <person name="Spang A."/>
            <person name="Saw J.H."/>
            <person name="Jorgensen S.L."/>
            <person name="Zaremba-Niedzwiedzka K."/>
            <person name="Martijn J."/>
            <person name="Lind A.E."/>
            <person name="van Eijk R."/>
            <person name="Schleper C."/>
            <person name="Guy L."/>
            <person name="Ettema T.J."/>
        </authorList>
    </citation>
    <scope>NUCLEOTIDE SEQUENCE</scope>
</reference>
<dbReference type="AlphaFoldDB" id="A0A0F9PCH8"/>
<dbReference type="EMBL" id="LAZR01002612">
    <property type="protein sequence ID" value="KKN27799.1"/>
    <property type="molecule type" value="Genomic_DNA"/>
</dbReference>
<proteinExistence type="predicted"/>
<sequence>MSTEQPWHDLPSKLRSALMLAGKAGEYSATRRMYKDFRDELPEVSDKHLEMLAGVQNRIEEKASKLERQILDGILAVVARAKVVK</sequence>
<accession>A0A0F9PCH8</accession>
<gene>
    <name evidence="1" type="ORF">LCGC14_0860620</name>
</gene>
<comment type="caution">
    <text evidence="1">The sequence shown here is derived from an EMBL/GenBank/DDBJ whole genome shotgun (WGS) entry which is preliminary data.</text>
</comment>